<evidence type="ECO:0000256" key="1">
    <source>
        <dbReference type="SAM" id="Phobius"/>
    </source>
</evidence>
<evidence type="ECO:0000313" key="3">
    <source>
        <dbReference type="Proteomes" id="UP000295252"/>
    </source>
</evidence>
<evidence type="ECO:0000313" key="2">
    <source>
        <dbReference type="EMBL" id="CDP15592.1"/>
    </source>
</evidence>
<keyword evidence="1" id="KW-0812">Transmembrane</keyword>
<sequence length="76" mass="8893">MLGISYGELFLIIGATAALIVVIRARRGCIKNYKTLFPNLKPFVMRFELYLLWPRGQCCEYISYQWLFDRLGISQI</sequence>
<reference evidence="3" key="1">
    <citation type="journal article" date="2014" name="Science">
        <title>The coffee genome provides insight into the convergent evolution of caffeine biosynthesis.</title>
        <authorList>
            <person name="Denoeud F."/>
            <person name="Carretero-Paulet L."/>
            <person name="Dereeper A."/>
            <person name="Droc G."/>
            <person name="Guyot R."/>
            <person name="Pietrella M."/>
            <person name="Zheng C."/>
            <person name="Alberti A."/>
            <person name="Anthony F."/>
            <person name="Aprea G."/>
            <person name="Aury J.M."/>
            <person name="Bento P."/>
            <person name="Bernard M."/>
            <person name="Bocs S."/>
            <person name="Campa C."/>
            <person name="Cenci A."/>
            <person name="Combes M.C."/>
            <person name="Crouzillat D."/>
            <person name="Da Silva C."/>
            <person name="Daddiego L."/>
            <person name="De Bellis F."/>
            <person name="Dussert S."/>
            <person name="Garsmeur O."/>
            <person name="Gayraud T."/>
            <person name="Guignon V."/>
            <person name="Jahn K."/>
            <person name="Jamilloux V."/>
            <person name="Joet T."/>
            <person name="Labadie K."/>
            <person name="Lan T."/>
            <person name="Leclercq J."/>
            <person name="Lepelley M."/>
            <person name="Leroy T."/>
            <person name="Li L.T."/>
            <person name="Librado P."/>
            <person name="Lopez L."/>
            <person name="Munoz A."/>
            <person name="Noel B."/>
            <person name="Pallavicini A."/>
            <person name="Perrotta G."/>
            <person name="Poncet V."/>
            <person name="Pot D."/>
            <person name="Priyono X."/>
            <person name="Rigoreau M."/>
            <person name="Rouard M."/>
            <person name="Rozas J."/>
            <person name="Tranchant-Dubreuil C."/>
            <person name="VanBuren R."/>
            <person name="Zhang Q."/>
            <person name="Andrade A.C."/>
            <person name="Argout X."/>
            <person name="Bertrand B."/>
            <person name="de Kochko A."/>
            <person name="Graziosi G."/>
            <person name="Henry R.J."/>
            <person name="Jayarama X."/>
            <person name="Ming R."/>
            <person name="Nagai C."/>
            <person name="Rounsley S."/>
            <person name="Sankoff D."/>
            <person name="Giuliano G."/>
            <person name="Albert V.A."/>
            <person name="Wincker P."/>
            <person name="Lashermes P."/>
        </authorList>
    </citation>
    <scope>NUCLEOTIDE SEQUENCE [LARGE SCALE GENOMIC DNA]</scope>
    <source>
        <strain evidence="3">cv. DH200-94</strain>
    </source>
</reference>
<proteinExistence type="predicted"/>
<dbReference type="EMBL" id="HG739185">
    <property type="protein sequence ID" value="CDP15592.1"/>
    <property type="molecule type" value="Genomic_DNA"/>
</dbReference>
<dbReference type="AlphaFoldDB" id="A0A068V4U7"/>
<dbReference type="InParanoid" id="A0A068V4U7"/>
<accession>A0A068V4U7</accession>
<dbReference type="Gramene" id="CDP15592">
    <property type="protein sequence ID" value="CDP15592"/>
    <property type="gene ID" value="GSCOC_T00015493001"/>
</dbReference>
<gene>
    <name evidence="2" type="ORF">GSCOC_T00015493001</name>
</gene>
<organism evidence="2 3">
    <name type="scientific">Coffea canephora</name>
    <name type="common">Robusta coffee</name>
    <dbReference type="NCBI Taxonomy" id="49390"/>
    <lineage>
        <taxon>Eukaryota</taxon>
        <taxon>Viridiplantae</taxon>
        <taxon>Streptophyta</taxon>
        <taxon>Embryophyta</taxon>
        <taxon>Tracheophyta</taxon>
        <taxon>Spermatophyta</taxon>
        <taxon>Magnoliopsida</taxon>
        <taxon>eudicotyledons</taxon>
        <taxon>Gunneridae</taxon>
        <taxon>Pentapetalae</taxon>
        <taxon>asterids</taxon>
        <taxon>lamiids</taxon>
        <taxon>Gentianales</taxon>
        <taxon>Rubiaceae</taxon>
        <taxon>Ixoroideae</taxon>
        <taxon>Gardenieae complex</taxon>
        <taxon>Bertiereae - Coffeeae clade</taxon>
        <taxon>Coffeeae</taxon>
        <taxon>Coffea</taxon>
    </lineage>
</organism>
<feature type="transmembrane region" description="Helical" evidence="1">
    <location>
        <begin position="6"/>
        <end position="25"/>
    </location>
</feature>
<protein>
    <submittedName>
        <fullName evidence="2">Uncharacterized protein</fullName>
    </submittedName>
</protein>
<keyword evidence="1" id="KW-0472">Membrane</keyword>
<keyword evidence="1" id="KW-1133">Transmembrane helix</keyword>
<keyword evidence="3" id="KW-1185">Reference proteome</keyword>
<dbReference type="Proteomes" id="UP000295252">
    <property type="component" value="Chromosome I"/>
</dbReference>
<name>A0A068V4U7_COFCA</name>